<proteinExistence type="predicted"/>
<dbReference type="EMBL" id="CAAE01025488">
    <property type="protein sequence ID" value="CAG14868.1"/>
    <property type="molecule type" value="Genomic_DNA"/>
</dbReference>
<accession>Q4R9R5</accession>
<gene>
    <name evidence="1" type="ORF">GSTENG00038181001</name>
</gene>
<evidence type="ECO:0000313" key="1">
    <source>
        <dbReference type="EMBL" id="CAG14868.1"/>
    </source>
</evidence>
<dbReference type="KEGG" id="tng:GSTEN00038181G001"/>
<dbReference type="AlphaFoldDB" id="Q4R9R5"/>
<protein>
    <submittedName>
        <fullName evidence="1">(spotted green pufferfish) hypothetical protein</fullName>
    </submittedName>
</protein>
<comment type="caution">
    <text evidence="1">The sequence shown here is derived from an EMBL/GenBank/DDBJ whole genome shotgun (WGS) entry which is preliminary data.</text>
</comment>
<organism evidence="1">
    <name type="scientific">Tetraodon nigroviridis</name>
    <name type="common">Spotted green pufferfish</name>
    <name type="synonym">Chelonodon nigroviridis</name>
    <dbReference type="NCBI Taxonomy" id="99883"/>
    <lineage>
        <taxon>Eukaryota</taxon>
        <taxon>Metazoa</taxon>
        <taxon>Chordata</taxon>
        <taxon>Craniata</taxon>
        <taxon>Vertebrata</taxon>
        <taxon>Euteleostomi</taxon>
        <taxon>Actinopterygii</taxon>
        <taxon>Neopterygii</taxon>
        <taxon>Teleostei</taxon>
        <taxon>Neoteleostei</taxon>
        <taxon>Acanthomorphata</taxon>
        <taxon>Eupercaria</taxon>
        <taxon>Tetraodontiformes</taxon>
        <taxon>Tetradontoidea</taxon>
        <taxon>Tetraodontidae</taxon>
        <taxon>Tetraodon</taxon>
    </lineage>
</organism>
<feature type="non-terminal residue" evidence="1">
    <location>
        <position position="1"/>
    </location>
</feature>
<sequence>HQKSWKMTLTLSRRTMIPAVGPAFRQKTTSLLLDRALG</sequence>
<reference evidence="1" key="1">
    <citation type="journal article" date="2004" name="Nature">
        <title>Genome duplication in the teleost fish Tetraodon nigroviridis reveals the early vertebrate proto-karyotype.</title>
        <authorList>
            <person name="Jaillon O."/>
            <person name="Aury J.-M."/>
            <person name="Brunet F."/>
            <person name="Petit J.-L."/>
            <person name="Stange-Thomann N."/>
            <person name="Mauceli E."/>
            <person name="Bouneau L."/>
            <person name="Fischer C."/>
            <person name="Ozouf-Costaz C."/>
            <person name="Bernot A."/>
            <person name="Nicaud S."/>
            <person name="Jaffe D."/>
            <person name="Fisher S."/>
            <person name="Lutfalla G."/>
            <person name="Dossat C."/>
            <person name="Segurens B."/>
            <person name="Dasilva C."/>
            <person name="Salanoubat M."/>
            <person name="Levy M."/>
            <person name="Boudet N."/>
            <person name="Castellano S."/>
            <person name="Anthouard V."/>
            <person name="Jubin C."/>
            <person name="Castelli V."/>
            <person name="Katinka M."/>
            <person name="Vacherie B."/>
            <person name="Biemont C."/>
            <person name="Skalli Z."/>
            <person name="Cattolico L."/>
            <person name="Poulain J."/>
            <person name="De Berardinis V."/>
            <person name="Cruaud C."/>
            <person name="Duprat S."/>
            <person name="Brottier P."/>
            <person name="Coutanceau J.-P."/>
            <person name="Gouzy J."/>
            <person name="Parra G."/>
            <person name="Lardier G."/>
            <person name="Chapple C."/>
            <person name="McKernan K.J."/>
            <person name="McEwan P."/>
            <person name="Bosak S."/>
            <person name="Kellis M."/>
            <person name="Volff J.-N."/>
            <person name="Guigo R."/>
            <person name="Zody M.C."/>
            <person name="Mesirov J."/>
            <person name="Lindblad-Toh K."/>
            <person name="Birren B."/>
            <person name="Nusbaum C."/>
            <person name="Kahn D."/>
            <person name="Robinson-Rechavi M."/>
            <person name="Laudet V."/>
            <person name="Schachter V."/>
            <person name="Quetier F."/>
            <person name="Saurin W."/>
            <person name="Scarpelli C."/>
            <person name="Wincker P."/>
            <person name="Lander E.S."/>
            <person name="Weissenbach J."/>
            <person name="Roest Crollius H."/>
        </authorList>
    </citation>
    <scope>NUCLEOTIDE SEQUENCE [LARGE SCALE GENOMIC DNA]</scope>
</reference>
<name>Q4R9R5_TETNG</name>
<reference evidence="1" key="2">
    <citation type="submission" date="2004-02" db="EMBL/GenBank/DDBJ databases">
        <authorList>
            <consortium name="Genoscope"/>
            <consortium name="Whitehead Institute Centre for Genome Research"/>
        </authorList>
    </citation>
    <scope>NUCLEOTIDE SEQUENCE</scope>
</reference>